<evidence type="ECO:0000256" key="1">
    <source>
        <dbReference type="SAM" id="Phobius"/>
    </source>
</evidence>
<dbReference type="EMBL" id="JBHSDR010000003">
    <property type="protein sequence ID" value="MFC4293479.1"/>
    <property type="molecule type" value="Genomic_DNA"/>
</dbReference>
<keyword evidence="1" id="KW-0812">Transmembrane</keyword>
<reference evidence="3" key="1">
    <citation type="journal article" date="2019" name="Int. J. Syst. Evol. Microbiol.">
        <title>The Global Catalogue of Microorganisms (GCM) 10K type strain sequencing project: providing services to taxonomists for standard genome sequencing and annotation.</title>
        <authorList>
            <consortium name="The Broad Institute Genomics Platform"/>
            <consortium name="The Broad Institute Genome Sequencing Center for Infectious Disease"/>
            <person name="Wu L."/>
            <person name="Ma J."/>
        </authorList>
    </citation>
    <scope>NUCLEOTIDE SEQUENCE [LARGE SCALE GENOMIC DNA]</scope>
    <source>
        <strain evidence="3">CGMCC 1.12989</strain>
    </source>
</reference>
<feature type="transmembrane region" description="Helical" evidence="1">
    <location>
        <begin position="50"/>
        <end position="70"/>
    </location>
</feature>
<dbReference type="InterPro" id="IPR013879">
    <property type="entry name" value="DUF1761"/>
</dbReference>
<sequence>MGPLNLLGIVVAALASFVTGLVWYGLLFGRAKQAAVGPGGLMARSRPWRTIGITLALALISAFMLGHMFARIGPATLGAKPWLYFMMSGGLALAFVIPALWTSYLHQKIATAVAMIDAGYWLVAYLRWARCSGSLVRR</sequence>
<comment type="caution">
    <text evidence="2">The sequence shown here is derived from an EMBL/GenBank/DDBJ whole genome shotgun (WGS) entry which is preliminary data.</text>
</comment>
<dbReference type="Proteomes" id="UP001595828">
    <property type="component" value="Unassembled WGS sequence"/>
</dbReference>
<proteinExistence type="predicted"/>
<evidence type="ECO:0000313" key="2">
    <source>
        <dbReference type="EMBL" id="MFC4293479.1"/>
    </source>
</evidence>
<keyword evidence="1" id="KW-1133">Transmembrane helix</keyword>
<keyword evidence="1" id="KW-0472">Membrane</keyword>
<accession>A0ABV8RL32</accession>
<feature type="transmembrane region" description="Helical" evidence="1">
    <location>
        <begin position="6"/>
        <end position="29"/>
    </location>
</feature>
<organism evidence="2 3">
    <name type="scientific">Novosphingobium tardum</name>
    <dbReference type="NCBI Taxonomy" id="1538021"/>
    <lineage>
        <taxon>Bacteria</taxon>
        <taxon>Pseudomonadati</taxon>
        <taxon>Pseudomonadota</taxon>
        <taxon>Alphaproteobacteria</taxon>
        <taxon>Sphingomonadales</taxon>
        <taxon>Sphingomonadaceae</taxon>
        <taxon>Novosphingobium</taxon>
    </lineage>
</organism>
<dbReference type="Pfam" id="PF08570">
    <property type="entry name" value="DUF1761"/>
    <property type="match status" value="1"/>
</dbReference>
<keyword evidence="3" id="KW-1185">Reference proteome</keyword>
<name>A0ABV8RL32_9SPHN</name>
<protein>
    <submittedName>
        <fullName evidence="2">DUF1761 domain-containing protein</fullName>
    </submittedName>
</protein>
<gene>
    <name evidence="2" type="ORF">ACFO0A_00235</name>
</gene>
<evidence type="ECO:0000313" key="3">
    <source>
        <dbReference type="Proteomes" id="UP001595828"/>
    </source>
</evidence>
<feature type="transmembrane region" description="Helical" evidence="1">
    <location>
        <begin position="82"/>
        <end position="102"/>
    </location>
</feature>
<dbReference type="RefSeq" id="WP_379536976.1">
    <property type="nucleotide sequence ID" value="NZ_JBHSDR010000003.1"/>
</dbReference>